<evidence type="ECO:0000313" key="9">
    <source>
        <dbReference type="Proteomes" id="UP000004671"/>
    </source>
</evidence>
<evidence type="ECO:0000259" key="7">
    <source>
        <dbReference type="PROSITE" id="PS51146"/>
    </source>
</evidence>
<dbReference type="EMBL" id="CM001402">
    <property type="protein sequence ID" value="EHO41381.1"/>
    <property type="molecule type" value="Genomic_DNA"/>
</dbReference>
<keyword evidence="3" id="KW-0808">Transferase</keyword>
<keyword evidence="4" id="KW-0677">Repeat</keyword>
<dbReference type="OrthoDB" id="9787927at2"/>
<evidence type="ECO:0000256" key="3">
    <source>
        <dbReference type="ARBA" id="ARBA00022679"/>
    </source>
</evidence>
<dbReference type="Proteomes" id="UP000004671">
    <property type="component" value="Chromosome"/>
</dbReference>
<evidence type="ECO:0000256" key="2">
    <source>
        <dbReference type="ARBA" id="ARBA00022553"/>
    </source>
</evidence>
<dbReference type="AlphaFoldDB" id="H1XSG9"/>
<feature type="domain" description="KaiC" evidence="7">
    <location>
        <begin position="4"/>
        <end position="244"/>
    </location>
</feature>
<sequence>MMNVRVPTGIKGLDEILNGGFVPASSYLIVGAPGTGKTVLALQFLTESAKKGASCLYITLAEPEESLRRNASVFDFDLKDIVMVDLSEAFEEDLPEGEYSVFSPAEVEGEPIWKQINDAIETHSPQRLVIDSATFLRYLSTDEYQFRKHIQGMVNRLSAKKCLTLLLFEPLELEKDVSLAMAVDGILTLRNETSENRLTEIRTIEVNKMRSFSFMTGRHPLRITNRGIVVWPHRIEKLKEYTYERKMVQSGIEGLDELLMGGLSSGTCTLISGPAGAGKSTLALQFLTTAAKEGQKGVYYSFEEGLASMLERCNAIGIPFQKHIEDGLITFREINPLEQYPDEFLEMLRHDMEINGVNMFVLDSLRGYNMAMETFGSVIANMQNIINYTRRNMASLFIVNEQEMITGNLQITDMGVSYVADNVLLIRYAEVEGRVIKVISCLKKRIGNFQPDLRELIITSQGLKVGKKLHQLHGLLTGVPTTDTIHLPKNPDREDGHEG</sequence>
<dbReference type="Pfam" id="PF06745">
    <property type="entry name" value="ATPase"/>
    <property type="match status" value="2"/>
</dbReference>
<keyword evidence="5" id="KW-0418">Kinase</keyword>
<dbReference type="HOGENOM" id="CLU_023669_4_2_0"/>
<name>H1XSG9_CALAY</name>
<dbReference type="InParanoid" id="H1XSG9"/>
<dbReference type="SMART" id="SM00382">
    <property type="entry name" value="AAA"/>
    <property type="match status" value="2"/>
</dbReference>
<dbReference type="PANTHER" id="PTHR42926:SF1">
    <property type="entry name" value="CIRCADIAN CLOCK OSCILLATOR PROTEIN KAIC 1"/>
    <property type="match status" value="1"/>
</dbReference>
<keyword evidence="2" id="KW-0597">Phosphoprotein</keyword>
<reference evidence="8 9" key="1">
    <citation type="submission" date="2011-09" db="EMBL/GenBank/DDBJ databases">
        <title>The permanent draft genome of Caldithrix abyssi DSM 13497.</title>
        <authorList>
            <consortium name="US DOE Joint Genome Institute (JGI-PGF)"/>
            <person name="Lucas S."/>
            <person name="Han J."/>
            <person name="Lapidus A."/>
            <person name="Bruce D."/>
            <person name="Goodwin L."/>
            <person name="Pitluck S."/>
            <person name="Peters L."/>
            <person name="Kyrpides N."/>
            <person name="Mavromatis K."/>
            <person name="Ivanova N."/>
            <person name="Mikhailova N."/>
            <person name="Chertkov O."/>
            <person name="Detter J.C."/>
            <person name="Tapia R."/>
            <person name="Han C."/>
            <person name="Land M."/>
            <person name="Hauser L."/>
            <person name="Markowitz V."/>
            <person name="Cheng J.-F."/>
            <person name="Hugenholtz P."/>
            <person name="Woyke T."/>
            <person name="Wu D."/>
            <person name="Spring S."/>
            <person name="Brambilla E."/>
            <person name="Klenk H.-P."/>
            <person name="Eisen J.A."/>
        </authorList>
    </citation>
    <scope>NUCLEOTIDE SEQUENCE [LARGE SCALE GENOMIC DNA]</scope>
    <source>
        <strain evidence="8 9">DSM 13497</strain>
    </source>
</reference>
<evidence type="ECO:0000313" key="8">
    <source>
        <dbReference type="EMBL" id="EHO41381.1"/>
    </source>
</evidence>
<keyword evidence="6" id="KW-0378">Hydrolase</keyword>
<evidence type="ECO:0000256" key="6">
    <source>
        <dbReference type="ARBA" id="ARBA00022801"/>
    </source>
</evidence>
<dbReference type="PROSITE" id="PS51146">
    <property type="entry name" value="KAIC"/>
    <property type="match status" value="2"/>
</dbReference>
<feature type="domain" description="KaiC" evidence="7">
    <location>
        <begin position="246"/>
        <end position="479"/>
    </location>
</feature>
<dbReference type="InterPro" id="IPR014774">
    <property type="entry name" value="KaiC-like_dom"/>
</dbReference>
<dbReference type="EC" id="2.7.11.1" evidence="1"/>
<dbReference type="PIRSF" id="PIRSF039117">
    <property type="entry name" value="KaiC"/>
    <property type="match status" value="1"/>
</dbReference>
<organism evidence="8 9">
    <name type="scientific">Caldithrix abyssi DSM 13497</name>
    <dbReference type="NCBI Taxonomy" id="880073"/>
    <lineage>
        <taxon>Bacteria</taxon>
        <taxon>Pseudomonadati</taxon>
        <taxon>Calditrichota</taxon>
        <taxon>Calditrichia</taxon>
        <taxon>Calditrichales</taxon>
        <taxon>Calditrichaceae</taxon>
        <taxon>Caldithrix</taxon>
    </lineage>
</organism>
<dbReference type="RefSeq" id="WP_006928499.1">
    <property type="nucleotide sequence ID" value="NZ_CM001402.1"/>
</dbReference>
<dbReference type="PANTHER" id="PTHR42926">
    <property type="match status" value="1"/>
</dbReference>
<dbReference type="InterPro" id="IPR010624">
    <property type="entry name" value="KaiC_dom"/>
</dbReference>
<accession>H1XSG9</accession>
<dbReference type="InterPro" id="IPR051347">
    <property type="entry name" value="Circadian_clock_KaiC-rel"/>
</dbReference>
<evidence type="ECO:0000256" key="4">
    <source>
        <dbReference type="ARBA" id="ARBA00022737"/>
    </source>
</evidence>
<protein>
    <recommendedName>
        <fullName evidence="1">non-specific serine/threonine protein kinase</fullName>
        <ecNumber evidence="1">2.7.11.1</ecNumber>
    </recommendedName>
</protein>
<dbReference type="GO" id="GO:0016787">
    <property type="term" value="F:hydrolase activity"/>
    <property type="evidence" value="ECO:0007669"/>
    <property type="project" value="UniProtKB-KW"/>
</dbReference>
<dbReference type="InterPro" id="IPR027417">
    <property type="entry name" value="P-loop_NTPase"/>
</dbReference>
<evidence type="ECO:0000256" key="5">
    <source>
        <dbReference type="ARBA" id="ARBA00022777"/>
    </source>
</evidence>
<dbReference type="InterPro" id="IPR003593">
    <property type="entry name" value="AAA+_ATPase"/>
</dbReference>
<dbReference type="PaxDb" id="880073-Calab_1765"/>
<dbReference type="PRINTS" id="PR01874">
    <property type="entry name" value="DNAREPAIRADA"/>
</dbReference>
<keyword evidence="9" id="KW-1185">Reference proteome</keyword>
<dbReference type="SUPFAM" id="SSF52540">
    <property type="entry name" value="P-loop containing nucleoside triphosphate hydrolases"/>
    <property type="match status" value="2"/>
</dbReference>
<dbReference type="eggNOG" id="COG0467">
    <property type="taxonomic scope" value="Bacteria"/>
</dbReference>
<evidence type="ECO:0000256" key="1">
    <source>
        <dbReference type="ARBA" id="ARBA00012513"/>
    </source>
</evidence>
<dbReference type="GO" id="GO:0004674">
    <property type="term" value="F:protein serine/threonine kinase activity"/>
    <property type="evidence" value="ECO:0007669"/>
    <property type="project" value="UniProtKB-EC"/>
</dbReference>
<dbReference type="Gene3D" id="3.40.50.300">
    <property type="entry name" value="P-loop containing nucleotide triphosphate hydrolases"/>
    <property type="match status" value="2"/>
</dbReference>
<dbReference type="STRING" id="880073.Cabys_500"/>
<dbReference type="GO" id="GO:0005524">
    <property type="term" value="F:ATP binding"/>
    <property type="evidence" value="ECO:0007669"/>
    <property type="project" value="InterPro"/>
</dbReference>
<proteinExistence type="predicted"/>
<gene>
    <name evidence="8" type="ORF">Calab_1765</name>
</gene>
<dbReference type="InterPro" id="IPR030665">
    <property type="entry name" value="KaiC"/>
</dbReference>